<dbReference type="RefSeq" id="WP_012466246.1">
    <property type="nucleotide sequence ID" value="NC_010803.1"/>
</dbReference>
<sequence>MSKVTVRDFDPANYLDNDEMIVEYLKATAEDPDPEVFLEALGDVARAKGMAEIAKKTGLGRESLYKALRPGAHPRYETIKAVLKAVGVEITFKQVS</sequence>
<name>B3ECU4_CHLL2</name>
<proteinExistence type="predicted"/>
<dbReference type="InterPro" id="IPR010982">
    <property type="entry name" value="Lambda_DNA-bd_dom_sf"/>
</dbReference>
<dbReference type="Proteomes" id="UP000008841">
    <property type="component" value="Chromosome"/>
</dbReference>
<dbReference type="InterPro" id="IPR014057">
    <property type="entry name" value="HI1420"/>
</dbReference>
<dbReference type="eggNOG" id="COG3636">
    <property type="taxonomic scope" value="Bacteria"/>
</dbReference>
<dbReference type="AlphaFoldDB" id="B3ECU4"/>
<evidence type="ECO:0000313" key="2">
    <source>
        <dbReference type="Proteomes" id="UP000008841"/>
    </source>
</evidence>
<dbReference type="EMBL" id="CP001097">
    <property type="protein sequence ID" value="ACD90369.1"/>
    <property type="molecule type" value="Genomic_DNA"/>
</dbReference>
<dbReference type="PANTHER" id="PTHR40275:SF1">
    <property type="entry name" value="SSL7038 PROTEIN"/>
    <property type="match status" value="1"/>
</dbReference>
<dbReference type="GO" id="GO:0003677">
    <property type="term" value="F:DNA binding"/>
    <property type="evidence" value="ECO:0007669"/>
    <property type="project" value="InterPro"/>
</dbReference>
<dbReference type="Pfam" id="PF21716">
    <property type="entry name" value="dnstrm_HI1420"/>
    <property type="match status" value="1"/>
</dbReference>
<dbReference type="NCBIfam" id="TIGR02684">
    <property type="entry name" value="dnstrm_HI1420"/>
    <property type="match status" value="1"/>
</dbReference>
<evidence type="ECO:0000313" key="1">
    <source>
        <dbReference type="EMBL" id="ACD90369.1"/>
    </source>
</evidence>
<dbReference type="STRING" id="290315.Clim_1303"/>
<dbReference type="KEGG" id="cli:Clim_1303"/>
<protein>
    <submittedName>
        <fullName evidence="1">Putative transcriptional regulator</fullName>
    </submittedName>
</protein>
<reference evidence="1 2" key="1">
    <citation type="submission" date="2008-05" db="EMBL/GenBank/DDBJ databases">
        <title>Complete sequence of Chlorobium limicola DSM 245.</title>
        <authorList>
            <consortium name="US DOE Joint Genome Institute"/>
            <person name="Lucas S."/>
            <person name="Copeland A."/>
            <person name="Lapidus A."/>
            <person name="Glavina del Rio T."/>
            <person name="Dalin E."/>
            <person name="Tice H."/>
            <person name="Bruce D."/>
            <person name="Goodwin L."/>
            <person name="Pitluck S."/>
            <person name="Schmutz J."/>
            <person name="Larimer F."/>
            <person name="Land M."/>
            <person name="Hauser L."/>
            <person name="Kyrpides N."/>
            <person name="Ovchinnikova G."/>
            <person name="Zhao F."/>
            <person name="Li T."/>
            <person name="Liu Z."/>
            <person name="Overmann J."/>
            <person name="Bryant D.A."/>
            <person name="Richardson P."/>
        </authorList>
    </citation>
    <scope>NUCLEOTIDE SEQUENCE [LARGE SCALE GENOMIC DNA]</scope>
    <source>
        <strain evidence="2">DSM 245 / NBRC 103803 / 6330</strain>
    </source>
</reference>
<accession>B3ECU4</accession>
<dbReference type="SUPFAM" id="SSF47413">
    <property type="entry name" value="lambda repressor-like DNA-binding domains"/>
    <property type="match status" value="1"/>
</dbReference>
<gene>
    <name evidence="1" type="ordered locus">Clim_1303</name>
</gene>
<dbReference type="PANTHER" id="PTHR40275">
    <property type="entry name" value="SSL7038 PROTEIN"/>
    <property type="match status" value="1"/>
</dbReference>
<dbReference type="OrthoDB" id="9798416at2"/>
<dbReference type="HOGENOM" id="CLU_137365_1_0_10"/>
<organism evidence="1 2">
    <name type="scientific">Chlorobium limicola (strain DSM 245 / NBRC 103803 / 6330)</name>
    <dbReference type="NCBI Taxonomy" id="290315"/>
    <lineage>
        <taxon>Bacteria</taxon>
        <taxon>Pseudomonadati</taxon>
        <taxon>Chlorobiota</taxon>
        <taxon>Chlorobiia</taxon>
        <taxon>Chlorobiales</taxon>
        <taxon>Chlorobiaceae</taxon>
        <taxon>Chlorobium/Pelodictyon group</taxon>
        <taxon>Chlorobium</taxon>
    </lineage>
</organism>